<dbReference type="Proteomes" id="UP001596266">
    <property type="component" value="Unassembled WGS sequence"/>
</dbReference>
<keyword evidence="5 8" id="KW-1133">Transmembrane helix</keyword>
<dbReference type="SUPFAM" id="SSF103481">
    <property type="entry name" value="Multidrug resistance efflux transporter EmrE"/>
    <property type="match status" value="1"/>
</dbReference>
<evidence type="ECO:0000313" key="9">
    <source>
        <dbReference type="EMBL" id="MFC6396564.1"/>
    </source>
</evidence>
<protein>
    <submittedName>
        <fullName evidence="9">Multidrug efflux SMR transporter</fullName>
    </submittedName>
</protein>
<evidence type="ECO:0000256" key="5">
    <source>
        <dbReference type="ARBA" id="ARBA00022989"/>
    </source>
</evidence>
<accession>A0ABW1X251</accession>
<keyword evidence="10" id="KW-1185">Reference proteome</keyword>
<keyword evidence="4 7" id="KW-0812">Transmembrane</keyword>
<comment type="caution">
    <text evidence="9">The sequence shown here is derived from an EMBL/GenBank/DDBJ whole genome shotgun (WGS) entry which is preliminary data.</text>
</comment>
<evidence type="ECO:0000256" key="1">
    <source>
        <dbReference type="ARBA" id="ARBA00004651"/>
    </source>
</evidence>
<dbReference type="PANTHER" id="PTHR30561:SF1">
    <property type="entry name" value="MULTIDRUG TRANSPORTER EMRE"/>
    <property type="match status" value="1"/>
</dbReference>
<keyword evidence="3" id="KW-1003">Cell membrane</keyword>
<feature type="transmembrane region" description="Helical" evidence="8">
    <location>
        <begin position="29"/>
        <end position="45"/>
    </location>
</feature>
<keyword evidence="6 8" id="KW-0472">Membrane</keyword>
<organism evidence="9 10">
    <name type="scientific">Luteococcus sanguinis</name>
    <dbReference type="NCBI Taxonomy" id="174038"/>
    <lineage>
        <taxon>Bacteria</taxon>
        <taxon>Bacillati</taxon>
        <taxon>Actinomycetota</taxon>
        <taxon>Actinomycetes</taxon>
        <taxon>Propionibacteriales</taxon>
        <taxon>Propionibacteriaceae</taxon>
        <taxon>Luteococcus</taxon>
    </lineage>
</organism>
<name>A0ABW1X251_9ACTN</name>
<feature type="transmembrane region" description="Helical" evidence="8">
    <location>
        <begin position="84"/>
        <end position="102"/>
    </location>
</feature>
<dbReference type="InterPro" id="IPR000390">
    <property type="entry name" value="Small_drug/metabolite_transptr"/>
</dbReference>
<gene>
    <name evidence="9" type="ORF">ACFP57_06135</name>
</gene>
<evidence type="ECO:0000256" key="6">
    <source>
        <dbReference type="ARBA" id="ARBA00023136"/>
    </source>
</evidence>
<evidence type="ECO:0000256" key="2">
    <source>
        <dbReference type="ARBA" id="ARBA00022448"/>
    </source>
</evidence>
<dbReference type="InterPro" id="IPR037185">
    <property type="entry name" value="EmrE-like"/>
</dbReference>
<evidence type="ECO:0000313" key="10">
    <source>
        <dbReference type="Proteomes" id="UP001596266"/>
    </source>
</evidence>
<feature type="transmembrane region" description="Helical" evidence="8">
    <location>
        <begin position="57"/>
        <end position="78"/>
    </location>
</feature>
<dbReference type="Gene3D" id="1.10.3730.20">
    <property type="match status" value="1"/>
</dbReference>
<proteinExistence type="inferred from homology"/>
<reference evidence="10" key="1">
    <citation type="journal article" date="2019" name="Int. J. Syst. Evol. Microbiol.">
        <title>The Global Catalogue of Microorganisms (GCM) 10K type strain sequencing project: providing services to taxonomists for standard genome sequencing and annotation.</title>
        <authorList>
            <consortium name="The Broad Institute Genomics Platform"/>
            <consortium name="The Broad Institute Genome Sequencing Center for Infectious Disease"/>
            <person name="Wu L."/>
            <person name="Ma J."/>
        </authorList>
    </citation>
    <scope>NUCLEOTIDE SEQUENCE [LARGE SCALE GENOMIC DNA]</scope>
    <source>
        <strain evidence="10">CGMCC 1.15277</strain>
    </source>
</reference>
<evidence type="ECO:0000256" key="3">
    <source>
        <dbReference type="ARBA" id="ARBA00022475"/>
    </source>
</evidence>
<keyword evidence="2" id="KW-0813">Transport</keyword>
<evidence type="ECO:0000256" key="4">
    <source>
        <dbReference type="ARBA" id="ARBA00022692"/>
    </source>
</evidence>
<dbReference type="Pfam" id="PF00893">
    <property type="entry name" value="Multi_Drug_Res"/>
    <property type="match status" value="1"/>
</dbReference>
<dbReference type="PANTHER" id="PTHR30561">
    <property type="entry name" value="SMR FAMILY PROTON-DEPENDENT DRUG EFFLUX TRANSPORTER SUGE"/>
    <property type="match status" value="1"/>
</dbReference>
<comment type="subcellular location">
    <subcellularLocation>
        <location evidence="1 7">Cell membrane</location>
        <topology evidence="1 7">Multi-pass membrane protein</topology>
    </subcellularLocation>
</comment>
<dbReference type="EMBL" id="JBHSUA010000011">
    <property type="protein sequence ID" value="MFC6396564.1"/>
    <property type="molecule type" value="Genomic_DNA"/>
</dbReference>
<comment type="similarity">
    <text evidence="7">Belongs to the drug/metabolite transporter (DMT) superfamily. Small multidrug resistance (SMR) (TC 2.A.7.1) family.</text>
</comment>
<dbReference type="InterPro" id="IPR045324">
    <property type="entry name" value="Small_multidrug_res"/>
</dbReference>
<evidence type="ECO:0000256" key="7">
    <source>
        <dbReference type="RuleBase" id="RU003942"/>
    </source>
</evidence>
<dbReference type="RefSeq" id="WP_343885544.1">
    <property type="nucleotide sequence ID" value="NZ_BAAAKI010000008.1"/>
</dbReference>
<evidence type="ECO:0000256" key="8">
    <source>
        <dbReference type="SAM" id="Phobius"/>
    </source>
</evidence>
<sequence length="114" mass="11906">MKQWTNLAGAIVSEVSASLALKGAMDDRWLYLVVVVGYIASFWFLTRCLQAGMPLGIAYGIWGALGVIATALASAALFGEPLTALMGVGIALVIAGVLTVELGSQRAHEREIAA</sequence>